<dbReference type="Proteomes" id="UP000199398">
    <property type="component" value="Unassembled WGS sequence"/>
</dbReference>
<keyword evidence="2" id="KW-0808">Transferase</keyword>
<dbReference type="NCBIfam" id="TIGR01426">
    <property type="entry name" value="MGT"/>
    <property type="match status" value="1"/>
</dbReference>
<dbReference type="STRING" id="455193.SAMN05421805_108214"/>
<dbReference type="GO" id="GO:0016758">
    <property type="term" value="F:hexosyltransferase activity"/>
    <property type="evidence" value="ECO:0007669"/>
    <property type="project" value="InterPro"/>
</dbReference>
<dbReference type="EMBL" id="FOUP01000008">
    <property type="protein sequence ID" value="SFO01020.1"/>
    <property type="molecule type" value="Genomic_DNA"/>
</dbReference>
<dbReference type="Pfam" id="PF06722">
    <property type="entry name" value="EryCIII-like_C"/>
    <property type="match status" value="1"/>
</dbReference>
<evidence type="ECO:0000313" key="8">
    <source>
        <dbReference type="Proteomes" id="UP000270697"/>
    </source>
</evidence>
<evidence type="ECO:0000313" key="7">
    <source>
        <dbReference type="Proteomes" id="UP000199398"/>
    </source>
</evidence>
<protein>
    <recommendedName>
        <fullName evidence="4">Erythromycin biosynthesis protein CIII-like C-terminal domain-containing protein</fullName>
    </recommendedName>
</protein>
<keyword evidence="3" id="KW-0045">Antibiotic biosynthesis</keyword>
<evidence type="ECO:0000313" key="5">
    <source>
        <dbReference type="EMBL" id="RKT85040.1"/>
    </source>
</evidence>
<reference evidence="5 8" key="2">
    <citation type="submission" date="2018-10" db="EMBL/GenBank/DDBJ databases">
        <title>Sequencing the genomes of 1000 actinobacteria strains.</title>
        <authorList>
            <person name="Klenk H.-P."/>
        </authorList>
    </citation>
    <scope>NUCLEOTIDE SEQUENCE [LARGE SCALE GENOMIC DNA]</scope>
    <source>
        <strain evidence="5 8">DSM 45119</strain>
    </source>
</reference>
<dbReference type="InterPro" id="IPR050426">
    <property type="entry name" value="Glycosyltransferase_28"/>
</dbReference>
<dbReference type="PANTHER" id="PTHR48050">
    <property type="entry name" value="STEROL 3-BETA-GLUCOSYLTRANSFERASE"/>
    <property type="match status" value="1"/>
</dbReference>
<dbReference type="FunFam" id="3.40.50.2000:FF:000072">
    <property type="entry name" value="Glycosyl transferase"/>
    <property type="match status" value="1"/>
</dbReference>
<evidence type="ECO:0000259" key="4">
    <source>
        <dbReference type="Pfam" id="PF06722"/>
    </source>
</evidence>
<evidence type="ECO:0000256" key="2">
    <source>
        <dbReference type="ARBA" id="ARBA00022679"/>
    </source>
</evidence>
<comment type="similarity">
    <text evidence="1">Belongs to the UDP-glycosyltransferase family.</text>
</comment>
<name>A0A1I5DPJ5_9PSEU</name>
<dbReference type="GO" id="GO:0008194">
    <property type="term" value="F:UDP-glycosyltransferase activity"/>
    <property type="evidence" value="ECO:0007669"/>
    <property type="project" value="InterPro"/>
</dbReference>
<dbReference type="InterPro" id="IPR006326">
    <property type="entry name" value="UDPGT_MGT-like"/>
</dbReference>
<accession>A0A1I5DPJ5</accession>
<dbReference type="AlphaFoldDB" id="A0A1I5DPJ5"/>
<dbReference type="EMBL" id="RBXX01000002">
    <property type="protein sequence ID" value="RKT85040.1"/>
    <property type="molecule type" value="Genomic_DNA"/>
</dbReference>
<evidence type="ECO:0000256" key="3">
    <source>
        <dbReference type="ARBA" id="ARBA00023194"/>
    </source>
</evidence>
<reference evidence="6 7" key="1">
    <citation type="submission" date="2016-10" db="EMBL/GenBank/DDBJ databases">
        <authorList>
            <person name="de Groot N.N."/>
        </authorList>
    </citation>
    <scope>NUCLEOTIDE SEQUENCE [LARGE SCALE GENOMIC DNA]</scope>
    <source>
        <strain evidence="6 7">CPCC 201259</strain>
    </source>
</reference>
<dbReference type="CDD" id="cd03784">
    <property type="entry name" value="GT1_Gtf-like"/>
    <property type="match status" value="1"/>
</dbReference>
<proteinExistence type="inferred from homology"/>
<evidence type="ECO:0000313" key="6">
    <source>
        <dbReference type="EMBL" id="SFO01020.1"/>
    </source>
</evidence>
<dbReference type="InterPro" id="IPR010610">
    <property type="entry name" value="EryCIII-like_C"/>
</dbReference>
<dbReference type="InterPro" id="IPR002213">
    <property type="entry name" value="UDP_glucos_trans"/>
</dbReference>
<evidence type="ECO:0000256" key="1">
    <source>
        <dbReference type="ARBA" id="ARBA00009995"/>
    </source>
</evidence>
<dbReference type="GO" id="GO:0017000">
    <property type="term" value="P:antibiotic biosynthetic process"/>
    <property type="evidence" value="ECO:0007669"/>
    <property type="project" value="UniProtKB-KW"/>
</dbReference>
<gene>
    <name evidence="5" type="ORF">ATL45_3376</name>
    <name evidence="6" type="ORF">SAMN05421805_108214</name>
</gene>
<sequence>MNDNPRIALAGMPAYGHLNPSLPIVRELTSRGVGITYYTGGEFREPVEAAGCEFREYPRDVFGSATIAEATRLGGPVRVAGEVLKAAEEFVPFLLAEFGAERPDAVVFDSNALWGRMAAAKLGLPMISLMTTVMIGTKEMPGMTFREWSRMLREIIPNVTGPIATRRRVQRRFGKETYPSGGLPMRGDLTIFPVPEWMQPPSPSIDATCHFVGPTISAGGQRLDPELARFLDGPGPLVLVSLGTLHTGTEAFFRTCFEALGDLPIRALLATGSRSDPALLGEPPENILLRPSVPQLEVLRRTAAFVTHGGMNSALEGLACGVPLVVVPQQAEQLLIGKAIADRGAATVLRQSLSNRPVPPEELRAAVRRALTDATHRTAARHLGATLSEGGGAPTAADHIQNFLKTTALNDN</sequence>
<keyword evidence="8" id="KW-1185">Reference proteome</keyword>
<dbReference type="RefSeq" id="WP_246025388.1">
    <property type="nucleotide sequence ID" value="NZ_FOUP01000008.1"/>
</dbReference>
<dbReference type="Gene3D" id="3.40.50.2000">
    <property type="entry name" value="Glycogen Phosphorylase B"/>
    <property type="match status" value="2"/>
</dbReference>
<dbReference type="SUPFAM" id="SSF53756">
    <property type="entry name" value="UDP-Glycosyltransferase/glycogen phosphorylase"/>
    <property type="match status" value="1"/>
</dbReference>
<dbReference type="Proteomes" id="UP000270697">
    <property type="component" value="Unassembled WGS sequence"/>
</dbReference>
<organism evidence="6 7">
    <name type="scientific">Saccharopolyspora antimicrobica</name>
    <dbReference type="NCBI Taxonomy" id="455193"/>
    <lineage>
        <taxon>Bacteria</taxon>
        <taxon>Bacillati</taxon>
        <taxon>Actinomycetota</taxon>
        <taxon>Actinomycetes</taxon>
        <taxon>Pseudonocardiales</taxon>
        <taxon>Pseudonocardiaceae</taxon>
        <taxon>Saccharopolyspora</taxon>
    </lineage>
</organism>
<feature type="domain" description="Erythromycin biosynthesis protein CIII-like C-terminal" evidence="4">
    <location>
        <begin position="279"/>
        <end position="385"/>
    </location>
</feature>
<dbReference type="PANTHER" id="PTHR48050:SF13">
    <property type="entry name" value="STEROL 3-BETA-GLUCOSYLTRANSFERASE UGT80A2"/>
    <property type="match status" value="1"/>
</dbReference>